<dbReference type="AlphaFoldDB" id="A0A1V0A193"/>
<dbReference type="Pfam" id="PF13828">
    <property type="entry name" value="DUF4190"/>
    <property type="match status" value="1"/>
</dbReference>
<evidence type="ECO:0000256" key="1">
    <source>
        <dbReference type="SAM" id="Phobius"/>
    </source>
</evidence>
<protein>
    <recommendedName>
        <fullName evidence="2">DUF4190 domain-containing protein</fullName>
    </recommendedName>
</protein>
<reference evidence="4" key="1">
    <citation type="journal article" date="2017" name="Med. Chem. Commun.">
        <title>Nonomuraea sp. ATCC 55076 harbours the largest actinomycete chromosome to date and the kistamicin biosynthetic gene cluster.</title>
        <authorList>
            <person name="Nazari B."/>
            <person name="Forneris C.C."/>
            <person name="Gibson M.I."/>
            <person name="Moon K."/>
            <person name="Schramma K.R."/>
            <person name="Seyedsayamdost M.R."/>
        </authorList>
    </citation>
    <scope>NUCLEOTIDE SEQUENCE [LARGE SCALE GENOMIC DNA]</scope>
    <source>
        <strain evidence="4">ATCC 55076</strain>
    </source>
</reference>
<evidence type="ECO:0000313" key="4">
    <source>
        <dbReference type="Proteomes" id="UP000190797"/>
    </source>
</evidence>
<organism evidence="3 4">
    <name type="scientific">[Actinomadura] parvosata subsp. kistnae</name>
    <dbReference type="NCBI Taxonomy" id="1909395"/>
    <lineage>
        <taxon>Bacteria</taxon>
        <taxon>Bacillati</taxon>
        <taxon>Actinomycetota</taxon>
        <taxon>Actinomycetes</taxon>
        <taxon>Streptosporangiales</taxon>
        <taxon>Streptosporangiaceae</taxon>
        <taxon>Nonomuraea</taxon>
    </lineage>
</organism>
<keyword evidence="4" id="KW-1185">Reference proteome</keyword>
<dbReference type="Proteomes" id="UP000190797">
    <property type="component" value="Chromosome"/>
</dbReference>
<keyword evidence="1" id="KW-1133">Transmembrane helix</keyword>
<keyword evidence="1" id="KW-0472">Membrane</keyword>
<name>A0A1V0A193_9ACTN</name>
<dbReference type="InterPro" id="IPR025241">
    <property type="entry name" value="DUF4190"/>
</dbReference>
<feature type="transmembrane region" description="Helical" evidence="1">
    <location>
        <begin position="25"/>
        <end position="58"/>
    </location>
</feature>
<gene>
    <name evidence="3" type="ORF">BKM31_23210</name>
</gene>
<evidence type="ECO:0000259" key="2">
    <source>
        <dbReference type="Pfam" id="PF13828"/>
    </source>
</evidence>
<dbReference type="STRING" id="1909395.BKM31_23210"/>
<dbReference type="OrthoDB" id="4374883at2"/>
<dbReference type="KEGG" id="noa:BKM31_23210"/>
<proteinExistence type="predicted"/>
<keyword evidence="1" id="KW-0812">Transmembrane</keyword>
<dbReference type="EMBL" id="CP017717">
    <property type="protein sequence ID" value="AQZ63981.1"/>
    <property type="molecule type" value="Genomic_DNA"/>
</dbReference>
<feature type="domain" description="DUF4190" evidence="2">
    <location>
        <begin position="25"/>
        <end position="87"/>
    </location>
</feature>
<dbReference type="RefSeq" id="WP_080040180.1">
    <property type="nucleotide sequence ID" value="NZ_CP017717.1"/>
</dbReference>
<sequence>MHSSYGDHEYRPPPPVPATPTSGVAVASLIFGIIGFVGSWCLFGIPSLVAVVLGHVAARQTKRGMKGGHGMAVAGLVLGYLVIVPALVVSGFLLANPSMVAEWINQTLSGVRF</sequence>
<evidence type="ECO:0000313" key="3">
    <source>
        <dbReference type="EMBL" id="AQZ63981.1"/>
    </source>
</evidence>
<feature type="transmembrane region" description="Helical" evidence="1">
    <location>
        <begin position="70"/>
        <end position="95"/>
    </location>
</feature>
<accession>A0A1V0A193</accession>